<dbReference type="STRING" id="1908237.BEN47_06065"/>
<keyword evidence="3" id="KW-1185">Reference proteome</keyword>
<protein>
    <submittedName>
        <fullName evidence="2">Uncharacterized protein</fullName>
    </submittedName>
</protein>
<reference evidence="2 3" key="1">
    <citation type="submission" date="2016-08" db="EMBL/GenBank/DDBJ databases">
        <title>Hymenobacter coccineus sp. nov., Hymenobacter lapidarius sp. nov. and Hymenobacter glacialis sp. nov., isolated from Antarctic soil.</title>
        <authorList>
            <person name="Sedlacek I."/>
            <person name="Kralova S."/>
            <person name="Kyrova K."/>
            <person name="Maslanova I."/>
            <person name="Stankova E."/>
            <person name="Vrbovska V."/>
            <person name="Nemec M."/>
            <person name="Bartak M."/>
            <person name="Svec P."/>
            <person name="Busse H.-J."/>
            <person name="Pantucek R."/>
        </authorList>
    </citation>
    <scope>NUCLEOTIDE SEQUENCE [LARGE SCALE GENOMIC DNA]</scope>
    <source>
        <strain evidence="2 3">CCM 8643</strain>
    </source>
</reference>
<evidence type="ECO:0000313" key="2">
    <source>
        <dbReference type="EMBL" id="OGX80819.1"/>
    </source>
</evidence>
<feature type="region of interest" description="Disordered" evidence="1">
    <location>
        <begin position="1"/>
        <end position="22"/>
    </location>
</feature>
<proteinExistence type="predicted"/>
<name>A0A1G1SQC2_9BACT</name>
<accession>A0A1G1SQC2</accession>
<feature type="compositionally biased region" description="Pro residues" evidence="1">
    <location>
        <begin position="1"/>
        <end position="11"/>
    </location>
</feature>
<sequence>MVRFPTPPKPVPTRSKTPYRTEQANAAARAANLTRTQAYTRERRLLALYTRHLYALSTDTDALLLALFGPNLSAKRLAAATDRLDYDVPALLQKLRYEEQEEVLALLSADTPDLVAVARAVLRQERKLLQREPLAVLLNDEPQYRAAGLGRLTSENYGRLRPGYLPDLLPEPKQLVLVTLPRRKPAPRRVNPWVQGLLFSGGFGAVGTLLHL</sequence>
<evidence type="ECO:0000256" key="1">
    <source>
        <dbReference type="SAM" id="MobiDB-lite"/>
    </source>
</evidence>
<comment type="caution">
    <text evidence="2">The sequence shown here is derived from an EMBL/GenBank/DDBJ whole genome shotgun (WGS) entry which is preliminary data.</text>
</comment>
<gene>
    <name evidence="2" type="ORF">BEN47_06065</name>
</gene>
<dbReference type="Proteomes" id="UP000176294">
    <property type="component" value="Unassembled WGS sequence"/>
</dbReference>
<dbReference type="EMBL" id="MDZB01000175">
    <property type="protein sequence ID" value="OGX80819.1"/>
    <property type="molecule type" value="Genomic_DNA"/>
</dbReference>
<evidence type="ECO:0000313" key="3">
    <source>
        <dbReference type="Proteomes" id="UP000176294"/>
    </source>
</evidence>
<organism evidence="2 3">
    <name type="scientific">Hymenobacter lapidarius</name>
    <dbReference type="NCBI Taxonomy" id="1908237"/>
    <lineage>
        <taxon>Bacteria</taxon>
        <taxon>Pseudomonadati</taxon>
        <taxon>Bacteroidota</taxon>
        <taxon>Cytophagia</taxon>
        <taxon>Cytophagales</taxon>
        <taxon>Hymenobacteraceae</taxon>
        <taxon>Hymenobacter</taxon>
    </lineage>
</organism>
<dbReference type="AlphaFoldDB" id="A0A1G1SQC2"/>